<evidence type="ECO:0000256" key="2">
    <source>
        <dbReference type="ARBA" id="ARBA00005340"/>
    </source>
</evidence>
<keyword evidence="11" id="KW-1185">Reference proteome</keyword>
<reference evidence="10 11" key="1">
    <citation type="submission" date="2016-10" db="EMBL/GenBank/DDBJ databases">
        <title>The genome of Paramicrosporidium saccamoebae is the missing link in understanding Cryptomycota and Microsporidia evolution.</title>
        <authorList>
            <person name="Quandt C.A."/>
            <person name="Beaudet D."/>
            <person name="Corsaro D."/>
            <person name="Michel R."/>
            <person name="Corradi N."/>
            <person name="James T."/>
        </authorList>
    </citation>
    <scope>NUCLEOTIDE SEQUENCE [LARGE SCALE GENOMIC DNA]</scope>
    <source>
        <strain evidence="10 11">KSL3</strain>
    </source>
</reference>
<dbReference type="InterPro" id="IPR018246">
    <property type="entry name" value="AP_endonuc_F2_Zn_BS"/>
</dbReference>
<dbReference type="NCBIfam" id="TIGR00587">
    <property type="entry name" value="nfo"/>
    <property type="match status" value="1"/>
</dbReference>
<evidence type="ECO:0000256" key="1">
    <source>
        <dbReference type="ARBA" id="ARBA00001947"/>
    </source>
</evidence>
<evidence type="ECO:0000259" key="9">
    <source>
        <dbReference type="Pfam" id="PF01261"/>
    </source>
</evidence>
<feature type="non-terminal residue" evidence="10">
    <location>
        <position position="1"/>
    </location>
</feature>
<comment type="similarity">
    <text evidence="2">Belongs to the AP endonuclease 2 family.</text>
</comment>
<comment type="cofactor">
    <cofactor evidence="1">
        <name>Zn(2+)</name>
        <dbReference type="ChEBI" id="CHEBI:29105"/>
    </cofactor>
</comment>
<keyword evidence="7" id="KW-0862">Zinc</keyword>
<keyword evidence="8" id="KW-0234">DNA repair</keyword>
<dbReference type="OrthoDB" id="7663182at2759"/>
<evidence type="ECO:0000256" key="6">
    <source>
        <dbReference type="ARBA" id="ARBA00022801"/>
    </source>
</evidence>
<dbReference type="SMART" id="SM00518">
    <property type="entry name" value="AP2Ec"/>
    <property type="match status" value="1"/>
</dbReference>
<dbReference type="GO" id="GO:0003677">
    <property type="term" value="F:DNA binding"/>
    <property type="evidence" value="ECO:0007669"/>
    <property type="project" value="InterPro"/>
</dbReference>
<dbReference type="SUPFAM" id="SSF51658">
    <property type="entry name" value="Xylose isomerase-like"/>
    <property type="match status" value="1"/>
</dbReference>
<dbReference type="PANTHER" id="PTHR21445:SF0">
    <property type="entry name" value="APURINIC-APYRIMIDINIC ENDONUCLEASE"/>
    <property type="match status" value="1"/>
</dbReference>
<keyword evidence="5" id="KW-0227">DNA damage</keyword>
<keyword evidence="4" id="KW-0479">Metal-binding</keyword>
<organism evidence="10 11">
    <name type="scientific">Paramicrosporidium saccamoebae</name>
    <dbReference type="NCBI Taxonomy" id="1246581"/>
    <lineage>
        <taxon>Eukaryota</taxon>
        <taxon>Fungi</taxon>
        <taxon>Fungi incertae sedis</taxon>
        <taxon>Cryptomycota</taxon>
        <taxon>Cryptomycota incertae sedis</taxon>
        <taxon>Paramicrosporidium</taxon>
    </lineage>
</organism>
<dbReference type="GO" id="GO:0005634">
    <property type="term" value="C:nucleus"/>
    <property type="evidence" value="ECO:0007669"/>
    <property type="project" value="EnsemblFungi"/>
</dbReference>
<dbReference type="NCBIfam" id="NF002199">
    <property type="entry name" value="PRK01060.1-4"/>
    <property type="match status" value="1"/>
</dbReference>
<protein>
    <recommendedName>
        <fullName evidence="3">Apurinic-apyrimidinic endonuclease 1</fullName>
    </recommendedName>
</protein>
<evidence type="ECO:0000256" key="3">
    <source>
        <dbReference type="ARBA" id="ARBA00021759"/>
    </source>
</evidence>
<evidence type="ECO:0000313" key="10">
    <source>
        <dbReference type="EMBL" id="PJF19475.1"/>
    </source>
</evidence>
<dbReference type="FunFam" id="3.20.20.150:FF:000001">
    <property type="entry name" value="Probable endonuclease 4"/>
    <property type="match status" value="1"/>
</dbReference>
<dbReference type="PROSITE" id="PS00729">
    <property type="entry name" value="AP_NUCLEASE_F2_1"/>
    <property type="match status" value="1"/>
</dbReference>
<dbReference type="Proteomes" id="UP000240830">
    <property type="component" value="Unassembled WGS sequence"/>
</dbReference>
<dbReference type="CDD" id="cd00019">
    <property type="entry name" value="AP2Ec"/>
    <property type="match status" value="1"/>
</dbReference>
<dbReference type="GO" id="GO:0008311">
    <property type="term" value="F:double-stranded DNA 3'-5' DNA exonuclease activity"/>
    <property type="evidence" value="ECO:0007669"/>
    <property type="project" value="EnsemblFungi"/>
</dbReference>
<dbReference type="GO" id="GO:0003906">
    <property type="term" value="F:DNA-(apurinic or apyrimidinic site) endonuclease activity"/>
    <property type="evidence" value="ECO:0007669"/>
    <property type="project" value="EnsemblFungi"/>
</dbReference>
<keyword evidence="6" id="KW-0378">Hydrolase</keyword>
<gene>
    <name evidence="10" type="ORF">PSACC_00708</name>
</gene>
<dbReference type="Gene3D" id="3.20.20.150">
    <property type="entry name" value="Divalent-metal-dependent TIM barrel enzymes"/>
    <property type="match status" value="1"/>
</dbReference>
<evidence type="ECO:0000256" key="8">
    <source>
        <dbReference type="ARBA" id="ARBA00023204"/>
    </source>
</evidence>
<evidence type="ECO:0000313" key="11">
    <source>
        <dbReference type="Proteomes" id="UP000240830"/>
    </source>
</evidence>
<dbReference type="GO" id="GO:0005739">
    <property type="term" value="C:mitochondrion"/>
    <property type="evidence" value="ECO:0007669"/>
    <property type="project" value="EnsemblFungi"/>
</dbReference>
<dbReference type="Pfam" id="PF01261">
    <property type="entry name" value="AP_endonuc_2"/>
    <property type="match status" value="1"/>
</dbReference>
<name>A0A2H9TNZ0_9FUNG</name>
<dbReference type="EMBL" id="MTSL01000062">
    <property type="protein sequence ID" value="PJF19475.1"/>
    <property type="molecule type" value="Genomic_DNA"/>
</dbReference>
<feature type="domain" description="Xylose isomerase-like TIM barrel" evidence="9">
    <location>
        <begin position="27"/>
        <end position="291"/>
    </location>
</feature>
<dbReference type="AlphaFoldDB" id="A0A2H9TNZ0"/>
<dbReference type="PROSITE" id="PS51432">
    <property type="entry name" value="AP_NUCLEASE_F2_4"/>
    <property type="match status" value="1"/>
</dbReference>
<dbReference type="HAMAP" id="MF_00152">
    <property type="entry name" value="Nfo"/>
    <property type="match status" value="1"/>
</dbReference>
<dbReference type="GO" id="GO:0017005">
    <property type="term" value="F:3'-tyrosyl-DNA phosphodiesterase activity"/>
    <property type="evidence" value="ECO:0007669"/>
    <property type="project" value="EnsemblFungi"/>
</dbReference>
<proteinExistence type="inferred from homology"/>
<dbReference type="PANTHER" id="PTHR21445">
    <property type="entry name" value="ENDONUCLEASE IV ENDODEOXYRIBONUCLEASE IV"/>
    <property type="match status" value="1"/>
</dbReference>
<dbReference type="PROSITE" id="PS00730">
    <property type="entry name" value="AP_NUCLEASE_F2_2"/>
    <property type="match status" value="1"/>
</dbReference>
<evidence type="ECO:0000256" key="4">
    <source>
        <dbReference type="ARBA" id="ARBA00022723"/>
    </source>
</evidence>
<accession>A0A2H9TNZ0</accession>
<dbReference type="PROSITE" id="PS00731">
    <property type="entry name" value="AP_NUCLEASE_F2_3"/>
    <property type="match status" value="1"/>
</dbReference>
<evidence type="ECO:0000256" key="7">
    <source>
        <dbReference type="ARBA" id="ARBA00022833"/>
    </source>
</evidence>
<comment type="caution">
    <text evidence="10">The sequence shown here is derived from an EMBL/GenBank/DDBJ whole genome shotgun (WGS) entry which is preliminary data.</text>
</comment>
<dbReference type="InterPro" id="IPR001719">
    <property type="entry name" value="AP_endonuc_2"/>
</dbReference>
<sequence>IDYPMQAPHGRFLGAHVSAAGGVWNAFENAHKLGCHSFALFLKNQRRWDSPALKPEDIEKFKAAHSQFSIPLNMILPHGSYLINLGNPDPAVREKSYEAFRDDVGRCHALGLDLYNIHPGSTVGKCSVKESIEHIAKAINSVHAEVPSVRIVLETMAGQGNTIGNKFEDLRRIIDRVNDQSRVGVCIDTCHIFAAGYDIRTRKAYEKTMDEFERTVGFKYLRAVHLNDSKTGLGSGKDRHENIGKGAIGINAFQFLVTDSRFKDIPIILETPLADGPDGELIYRDEIHTLYKFLT</sequence>
<dbReference type="GO" id="GO:0008270">
    <property type="term" value="F:zinc ion binding"/>
    <property type="evidence" value="ECO:0007669"/>
    <property type="project" value="InterPro"/>
</dbReference>
<dbReference type="InterPro" id="IPR013022">
    <property type="entry name" value="Xyl_isomerase-like_TIM-brl"/>
</dbReference>
<evidence type="ECO:0000256" key="5">
    <source>
        <dbReference type="ARBA" id="ARBA00022763"/>
    </source>
</evidence>
<dbReference type="STRING" id="1246581.A0A2H9TNZ0"/>
<dbReference type="GO" id="GO:0006284">
    <property type="term" value="P:base-excision repair"/>
    <property type="evidence" value="ECO:0007669"/>
    <property type="project" value="EnsemblFungi"/>
</dbReference>
<dbReference type="InterPro" id="IPR036237">
    <property type="entry name" value="Xyl_isomerase-like_sf"/>
</dbReference>